<dbReference type="AlphaFoldDB" id="A0A4Z1KXZ7"/>
<feature type="compositionally biased region" description="Acidic residues" evidence="1">
    <location>
        <begin position="95"/>
        <end position="108"/>
    </location>
</feature>
<feature type="compositionally biased region" description="Polar residues" evidence="1">
    <location>
        <begin position="9"/>
        <end position="19"/>
    </location>
</feature>
<dbReference type="EMBL" id="PQXO01000119">
    <property type="protein sequence ID" value="TGO89233.1"/>
    <property type="molecule type" value="Genomic_DNA"/>
</dbReference>
<evidence type="ECO:0000313" key="2">
    <source>
        <dbReference type="EMBL" id="TGO89233.1"/>
    </source>
</evidence>
<sequence>MSDKHKVSINPQRNKTFRNGLTKADKPPVESTKQLYKQLSLFATSRREIMDTMTTTVVDTVQNSSRNHITMKNYLGKEVSVSLEFGSMRNGLSSTDEDSEEENESETFFDLSEADNNDEFPNLWKEGPFVLVEDNIEEDEGTSMAYNKDQVSNNVYSSYSRETRDREAETQSIMPIDTEFEESVGNIPRSTTSLSLAQRPTIDSPGIPSQHYQNHSVYATMPPSFNTISNTIRRPDMLQRSSALSSSFSSDKDNRHEYKHREDVSYSMMISRPSSSRREKNSIDKIIEDHNKRHAGKLGVTPINSKPLASKVIQKKPTKRKGHKYSGSLEGFMVECQDQHSGSRLSGIYQEYQLDRDESTQSWMFEEQDSFQQMGQMEQILPTSTSFQHMGQKMIDLQWFNSHCQSLSLPQNTGTQQPIHSFQQIGHAYYDQSSYPFNYISVLDEPHLPLFPERNLWATRATDTSPNQSHYQFQMPAVQTQDFGTQQYTTVRNGYCATAADERDLVDGWGQFHGFAIPFYDTS</sequence>
<organism evidence="2 3">
    <name type="scientific">Botrytis porri</name>
    <dbReference type="NCBI Taxonomy" id="87229"/>
    <lineage>
        <taxon>Eukaryota</taxon>
        <taxon>Fungi</taxon>
        <taxon>Dikarya</taxon>
        <taxon>Ascomycota</taxon>
        <taxon>Pezizomycotina</taxon>
        <taxon>Leotiomycetes</taxon>
        <taxon>Helotiales</taxon>
        <taxon>Sclerotiniaceae</taxon>
        <taxon>Botrytis</taxon>
    </lineage>
</organism>
<proteinExistence type="predicted"/>
<dbReference type="Proteomes" id="UP000297280">
    <property type="component" value="Unassembled WGS sequence"/>
</dbReference>
<accession>A0A4Z1KXZ7</accession>
<comment type="caution">
    <text evidence="2">The sequence shown here is derived from an EMBL/GenBank/DDBJ whole genome shotgun (WGS) entry which is preliminary data.</text>
</comment>
<evidence type="ECO:0000313" key="3">
    <source>
        <dbReference type="Proteomes" id="UP000297280"/>
    </source>
</evidence>
<feature type="region of interest" description="Disordered" evidence="1">
    <location>
        <begin position="88"/>
        <end position="108"/>
    </location>
</feature>
<protein>
    <submittedName>
        <fullName evidence="2">Uncharacterized protein</fullName>
    </submittedName>
</protein>
<gene>
    <name evidence="2" type="ORF">BPOR_0119g00200</name>
</gene>
<name>A0A4Z1KXZ7_9HELO</name>
<feature type="region of interest" description="Disordered" evidence="1">
    <location>
        <begin position="1"/>
        <end position="27"/>
    </location>
</feature>
<evidence type="ECO:0000256" key="1">
    <source>
        <dbReference type="SAM" id="MobiDB-lite"/>
    </source>
</evidence>
<feature type="region of interest" description="Disordered" evidence="1">
    <location>
        <begin position="239"/>
        <end position="258"/>
    </location>
</feature>
<reference evidence="2 3" key="1">
    <citation type="submission" date="2017-12" db="EMBL/GenBank/DDBJ databases">
        <title>Comparative genomics of Botrytis spp.</title>
        <authorList>
            <person name="Valero-Jimenez C.A."/>
            <person name="Tapia P."/>
            <person name="Veloso J."/>
            <person name="Silva-Moreno E."/>
            <person name="Staats M."/>
            <person name="Valdes J.H."/>
            <person name="Van Kan J.A.L."/>
        </authorList>
    </citation>
    <scope>NUCLEOTIDE SEQUENCE [LARGE SCALE GENOMIC DNA]</scope>
    <source>
        <strain evidence="2 3">MUCL3349</strain>
    </source>
</reference>
<keyword evidence="3" id="KW-1185">Reference proteome</keyword>